<feature type="region of interest" description="Disordered" evidence="1">
    <location>
        <begin position="192"/>
        <end position="223"/>
    </location>
</feature>
<name>A0A9J2P623_ASCLU</name>
<feature type="region of interest" description="Disordered" evidence="1">
    <location>
        <begin position="344"/>
        <end position="363"/>
    </location>
</feature>
<feature type="region of interest" description="Disordered" evidence="1">
    <location>
        <begin position="394"/>
        <end position="515"/>
    </location>
</feature>
<reference evidence="3" key="1">
    <citation type="submission" date="2023-03" db="UniProtKB">
        <authorList>
            <consortium name="WormBaseParasite"/>
        </authorList>
    </citation>
    <scope>IDENTIFICATION</scope>
</reference>
<dbReference type="AlphaFoldDB" id="A0A9J2P623"/>
<accession>A0A9J2P623</accession>
<feature type="region of interest" description="Disordered" evidence="1">
    <location>
        <begin position="1"/>
        <end position="38"/>
    </location>
</feature>
<feature type="region of interest" description="Disordered" evidence="1">
    <location>
        <begin position="68"/>
        <end position="178"/>
    </location>
</feature>
<sequence>MASAPKDEEDKSGYKEAEIATRTEEHIANIEESDKLSHKKVEGVFETSSAHFSTNEVDEQHHVIRGSVVESSDLQDDINEGSEHSDAEEIPQVHQRHFGQDEVESGPEDNEVDYEKNERAAAPTQINADMDVTYGRSHKEEYIEEDVQINDTRNDYEAESLKEEEREEPQEVVQPQYEEKADAFLDYDREQMRKGPESIEEPSFKVDTDVSEVDEGPERRDEEYLQTEAEGYAAITPKSRASTNASVDRMHYVESPIEEQQQDQQFYNDNVFMRKRDEYPETGQDVSERMSRRSSRSSYRAISVKRDSIASTQHGTFEPNPAFSIADEVSSAPGVRNLKSLFEKADIPDDDKPQRNAHPPVIDYMNEEDYRQQYKPKEEQVSETVAVEPVQHVEAPTNEEVKQIRENAMVDEAEQKPVSELLSIFGERRTAQSVQTLQKSSGKEQKGKAIAEPPAASAAPMAITTSAEAITRPEKLVQPPQSQKSSTTQSSPLSPPQRVYLPPRPLTVKTSNSSSVRAVTNVRQFVKLWGQAPYTPGDPHPFSPVPAEMPITRERHVIKVAEQVNIVEKNEYHAEESKVDEVPNDKQTEVKSNTPDVIYSQNYTVEEVMIDDVPVSQRRKIFEQMESAPKAPIARRRSSKALKSEPKVEQKVAQVKADEREEPVLQESIAAEVEQPPHEKVEHISRNEIEKATEEIANFITHLTPVAERRKYFENNAESIKKEFAITSRAN</sequence>
<feature type="compositionally biased region" description="Polar residues" evidence="1">
    <location>
        <begin position="431"/>
        <end position="440"/>
    </location>
</feature>
<proteinExistence type="predicted"/>
<keyword evidence="2" id="KW-1185">Reference proteome</keyword>
<evidence type="ECO:0000313" key="3">
    <source>
        <dbReference type="WBParaSite" id="ALUE_0000499401-mRNA-1"/>
    </source>
</evidence>
<feature type="compositionally biased region" description="Low complexity" evidence="1">
    <location>
        <begin position="450"/>
        <end position="467"/>
    </location>
</feature>
<feature type="compositionally biased region" description="Low complexity" evidence="1">
    <location>
        <begin position="478"/>
        <end position="492"/>
    </location>
</feature>
<feature type="compositionally biased region" description="Acidic residues" evidence="1">
    <location>
        <begin position="101"/>
        <end position="112"/>
    </location>
</feature>
<feature type="region of interest" description="Disordered" evidence="1">
    <location>
        <begin position="278"/>
        <end position="319"/>
    </location>
</feature>
<dbReference type="WBParaSite" id="ALUE_0000499401-mRNA-1">
    <property type="protein sequence ID" value="ALUE_0000499401-mRNA-1"/>
    <property type="gene ID" value="ALUE_0000499401"/>
</dbReference>
<dbReference type="Proteomes" id="UP000036681">
    <property type="component" value="Unplaced"/>
</dbReference>
<organism evidence="2 3">
    <name type="scientific">Ascaris lumbricoides</name>
    <name type="common">Giant roundworm</name>
    <dbReference type="NCBI Taxonomy" id="6252"/>
    <lineage>
        <taxon>Eukaryota</taxon>
        <taxon>Metazoa</taxon>
        <taxon>Ecdysozoa</taxon>
        <taxon>Nematoda</taxon>
        <taxon>Chromadorea</taxon>
        <taxon>Rhabditida</taxon>
        <taxon>Spirurina</taxon>
        <taxon>Ascaridomorpha</taxon>
        <taxon>Ascaridoidea</taxon>
        <taxon>Ascarididae</taxon>
        <taxon>Ascaris</taxon>
    </lineage>
</organism>
<feature type="compositionally biased region" description="Basic and acidic residues" evidence="1">
    <location>
        <begin position="192"/>
        <end position="208"/>
    </location>
</feature>
<feature type="compositionally biased region" description="Basic and acidic residues" evidence="1">
    <location>
        <begin position="152"/>
        <end position="164"/>
    </location>
</feature>
<feature type="compositionally biased region" description="Basic and acidic residues" evidence="1">
    <location>
        <begin position="344"/>
        <end position="354"/>
    </location>
</feature>
<evidence type="ECO:0000313" key="2">
    <source>
        <dbReference type="Proteomes" id="UP000036681"/>
    </source>
</evidence>
<protein>
    <submittedName>
        <fullName evidence="3">Uncharacterized protein</fullName>
    </submittedName>
</protein>
<evidence type="ECO:0000256" key="1">
    <source>
        <dbReference type="SAM" id="MobiDB-lite"/>
    </source>
</evidence>